<comment type="caution">
    <text evidence="6">The sequence shown here is derived from an EMBL/GenBank/DDBJ whole genome shotgun (WGS) entry which is preliminary data.</text>
</comment>
<dbReference type="PANTHER" id="PTHR24260">
    <property type="match status" value="1"/>
</dbReference>
<feature type="domain" description="Peptidase S1" evidence="5">
    <location>
        <begin position="53"/>
        <end position="312"/>
    </location>
</feature>
<dbReference type="EMBL" id="JAUCMV010000002">
    <property type="protein sequence ID" value="KAK0418451.1"/>
    <property type="molecule type" value="Genomic_DNA"/>
</dbReference>
<dbReference type="CDD" id="cd00190">
    <property type="entry name" value="Tryp_SPc"/>
    <property type="match status" value="1"/>
</dbReference>
<proteinExistence type="predicted"/>
<gene>
    <name evidence="6" type="ORF">QR680_013565</name>
</gene>
<evidence type="ECO:0000256" key="2">
    <source>
        <dbReference type="RuleBase" id="RU363034"/>
    </source>
</evidence>
<dbReference type="Proteomes" id="UP001175271">
    <property type="component" value="Unassembled WGS sequence"/>
</dbReference>
<evidence type="ECO:0000256" key="3">
    <source>
        <dbReference type="SAM" id="MobiDB-lite"/>
    </source>
</evidence>
<reference evidence="6" key="1">
    <citation type="submission" date="2023-06" db="EMBL/GenBank/DDBJ databases">
        <title>Genomic analysis of the entomopathogenic nematode Steinernema hermaphroditum.</title>
        <authorList>
            <person name="Schwarz E.M."/>
            <person name="Heppert J.K."/>
            <person name="Baniya A."/>
            <person name="Schwartz H.T."/>
            <person name="Tan C.-H."/>
            <person name="Antoshechkin I."/>
            <person name="Sternberg P.W."/>
            <person name="Goodrich-Blair H."/>
            <person name="Dillman A.R."/>
        </authorList>
    </citation>
    <scope>NUCLEOTIDE SEQUENCE</scope>
    <source>
        <strain evidence="6">PS9179</strain>
        <tissue evidence="6">Whole animal</tissue>
    </source>
</reference>
<protein>
    <recommendedName>
        <fullName evidence="5">Peptidase S1 domain-containing protein</fullName>
    </recommendedName>
</protein>
<feature type="compositionally biased region" description="Pro residues" evidence="3">
    <location>
        <begin position="353"/>
        <end position="364"/>
    </location>
</feature>
<dbReference type="PROSITE" id="PS00134">
    <property type="entry name" value="TRYPSIN_HIS"/>
    <property type="match status" value="1"/>
</dbReference>
<sequence>MRILSILFLFFALASAKDGVVHDRIISEMAVFPADPDVFYERVQKVLNSSNLVFGGQRAQAGQFPQQAFLSYASKKGGYYICGATLLSTTHAVTAGHCTVDMTSPAEIMVGGTNVRDRRSGNAQWRNIHRVTTYRQYNPDDRRIRKDIGIVEFNPPVSLNRDVKLTKVVADDSQLLRSQTAFISGYGAYTCEPTIAFFFLQTFLSDRGDQSVSSENLLWAEVGLLSFDQCQQRWRILDPDRNQICAGSQGRGTGPGDSGGPIQVKYNGELYQVGLTSFGSANPYDAMYNQQRFPPVFTRLSSYCDFIQTTTGGRARCGSLNGGGDGGNGGDGGDGGDGNGGDGGSGGDGCQPTPAPTRPPPPPSNCDSAESQRGYEFIY</sequence>
<dbReference type="SMART" id="SM00020">
    <property type="entry name" value="Tryp_SPc"/>
    <property type="match status" value="1"/>
</dbReference>
<keyword evidence="1" id="KW-1015">Disulfide bond</keyword>
<dbReference type="GO" id="GO:0006508">
    <property type="term" value="P:proteolysis"/>
    <property type="evidence" value="ECO:0007669"/>
    <property type="project" value="UniProtKB-KW"/>
</dbReference>
<keyword evidence="2" id="KW-0645">Protease</keyword>
<dbReference type="GO" id="GO:0004252">
    <property type="term" value="F:serine-type endopeptidase activity"/>
    <property type="evidence" value="ECO:0007669"/>
    <property type="project" value="InterPro"/>
</dbReference>
<keyword evidence="4" id="KW-0732">Signal</keyword>
<evidence type="ECO:0000256" key="1">
    <source>
        <dbReference type="ARBA" id="ARBA00023157"/>
    </source>
</evidence>
<dbReference type="InterPro" id="IPR043504">
    <property type="entry name" value="Peptidase_S1_PA_chymotrypsin"/>
</dbReference>
<name>A0AA39I7J7_9BILA</name>
<dbReference type="InterPro" id="IPR033116">
    <property type="entry name" value="TRYPSIN_SER"/>
</dbReference>
<dbReference type="AlphaFoldDB" id="A0AA39I7J7"/>
<accession>A0AA39I7J7</accession>
<organism evidence="6 7">
    <name type="scientific">Steinernema hermaphroditum</name>
    <dbReference type="NCBI Taxonomy" id="289476"/>
    <lineage>
        <taxon>Eukaryota</taxon>
        <taxon>Metazoa</taxon>
        <taxon>Ecdysozoa</taxon>
        <taxon>Nematoda</taxon>
        <taxon>Chromadorea</taxon>
        <taxon>Rhabditida</taxon>
        <taxon>Tylenchina</taxon>
        <taxon>Panagrolaimomorpha</taxon>
        <taxon>Strongyloidoidea</taxon>
        <taxon>Steinernematidae</taxon>
        <taxon>Steinernema</taxon>
    </lineage>
</organism>
<dbReference type="InterPro" id="IPR009003">
    <property type="entry name" value="Peptidase_S1_PA"/>
</dbReference>
<dbReference type="PRINTS" id="PR00722">
    <property type="entry name" value="CHYMOTRYPSIN"/>
</dbReference>
<dbReference type="InterPro" id="IPR051333">
    <property type="entry name" value="CLIP_Serine_Protease"/>
</dbReference>
<dbReference type="InterPro" id="IPR001254">
    <property type="entry name" value="Trypsin_dom"/>
</dbReference>
<evidence type="ECO:0000313" key="6">
    <source>
        <dbReference type="EMBL" id="KAK0418451.1"/>
    </source>
</evidence>
<evidence type="ECO:0000256" key="4">
    <source>
        <dbReference type="SAM" id="SignalP"/>
    </source>
</evidence>
<evidence type="ECO:0000313" key="7">
    <source>
        <dbReference type="Proteomes" id="UP001175271"/>
    </source>
</evidence>
<feature type="region of interest" description="Disordered" evidence="3">
    <location>
        <begin position="328"/>
        <end position="379"/>
    </location>
</feature>
<keyword evidence="2" id="KW-0378">Hydrolase</keyword>
<evidence type="ECO:0000259" key="5">
    <source>
        <dbReference type="PROSITE" id="PS50240"/>
    </source>
</evidence>
<feature type="signal peptide" evidence="4">
    <location>
        <begin position="1"/>
        <end position="16"/>
    </location>
</feature>
<dbReference type="PROSITE" id="PS50240">
    <property type="entry name" value="TRYPSIN_DOM"/>
    <property type="match status" value="1"/>
</dbReference>
<feature type="chain" id="PRO_5041459705" description="Peptidase S1 domain-containing protein" evidence="4">
    <location>
        <begin position="17"/>
        <end position="379"/>
    </location>
</feature>
<dbReference type="InterPro" id="IPR001314">
    <property type="entry name" value="Peptidase_S1A"/>
</dbReference>
<dbReference type="PANTHER" id="PTHR24260:SF136">
    <property type="entry name" value="GH08193P-RELATED"/>
    <property type="match status" value="1"/>
</dbReference>
<dbReference type="Pfam" id="PF00089">
    <property type="entry name" value="Trypsin"/>
    <property type="match status" value="1"/>
</dbReference>
<dbReference type="SUPFAM" id="SSF50494">
    <property type="entry name" value="Trypsin-like serine proteases"/>
    <property type="match status" value="1"/>
</dbReference>
<keyword evidence="7" id="KW-1185">Reference proteome</keyword>
<dbReference type="Gene3D" id="2.40.10.10">
    <property type="entry name" value="Trypsin-like serine proteases"/>
    <property type="match status" value="1"/>
</dbReference>
<feature type="compositionally biased region" description="Gly residues" evidence="3">
    <location>
        <begin position="328"/>
        <end position="349"/>
    </location>
</feature>
<dbReference type="PROSITE" id="PS00135">
    <property type="entry name" value="TRYPSIN_SER"/>
    <property type="match status" value="1"/>
</dbReference>
<dbReference type="InterPro" id="IPR018114">
    <property type="entry name" value="TRYPSIN_HIS"/>
</dbReference>
<keyword evidence="2" id="KW-0720">Serine protease</keyword>